<dbReference type="PROSITE" id="PS50893">
    <property type="entry name" value="ABC_TRANSPORTER_2"/>
    <property type="match status" value="1"/>
</dbReference>
<name>A0A242JXZ3_9ENTE</name>
<evidence type="ECO:0008006" key="12">
    <source>
        <dbReference type="Google" id="ProtNLM"/>
    </source>
</evidence>
<dbReference type="CDD" id="cd03228">
    <property type="entry name" value="ABCC_MRP_Like"/>
    <property type="match status" value="1"/>
</dbReference>
<dbReference type="GO" id="GO:0005886">
    <property type="term" value="C:plasma membrane"/>
    <property type="evidence" value="ECO:0007669"/>
    <property type="project" value="UniProtKB-SubCell"/>
</dbReference>
<dbReference type="Gene3D" id="1.20.1560.10">
    <property type="entry name" value="ABC transporter type 1, transmembrane domain"/>
    <property type="match status" value="1"/>
</dbReference>
<sequence length="589" mass="67430">MKKIIKSNVQRIFKTIYLIFSMNKKLSVIVFILTILNGLSPTISVLLSQSLLNNLQVQTKGMTTTIVIFLFYILFSIIADLFSSIGSYYSSKLQILLNYKLNYQVMEKCGELSVEQFENSDTYDQITRLENDISTKPYQTFQAILSFLSSLATLLSVASILFFWKPWTILLIITVPFVSAFYYLKIGQQEFEMRYSRSNKERESWYLSYLMTHDFAFKEIKANDLKDFFLNKYWNLKSDFIRQENAINKKQGFVSVFFNILQELVSSVVLVLAIIEAFEGKLLLGNVTSYIKSVSMIQSHTMSIITSLYSIYNSNMYMNLFDRFMELPCDRSNHGKEIKQIQSIKFEQISYTYESALVLQNIDFEIKKGDKVAIIGKNGSGKSTLLKILSGLYQPSSGSIYINDASLEVLNKNSYRARISVLFQDFLKLEMSLADNIALGGKSDKQNRHKMNEILTKLEVDFLKESPLGHHYLLDKQLGNWFDDGQELSGGQWQKIALARTHYKDCDVYLLDEPSAALDSTAEVKVFDEFFNRSENKIGVFITHKIGAAKSASKIIVLDNGSIVGTGTHEQLLSSCPTYKELYEKEISY</sequence>
<dbReference type="PANTHER" id="PTHR24221:SF654">
    <property type="entry name" value="ATP-BINDING CASSETTE SUB-FAMILY B MEMBER 6"/>
    <property type="match status" value="1"/>
</dbReference>
<accession>A0A242JXZ3</accession>
<dbReference type="Pfam" id="PF00005">
    <property type="entry name" value="ABC_tran"/>
    <property type="match status" value="1"/>
</dbReference>
<evidence type="ECO:0000256" key="3">
    <source>
        <dbReference type="ARBA" id="ARBA00022741"/>
    </source>
</evidence>
<proteinExistence type="predicted"/>
<dbReference type="AlphaFoldDB" id="A0A242JXZ3"/>
<feature type="transmembrane region" description="Helical" evidence="7">
    <location>
        <begin position="252"/>
        <end position="275"/>
    </location>
</feature>
<dbReference type="InterPro" id="IPR003439">
    <property type="entry name" value="ABC_transporter-like_ATP-bd"/>
</dbReference>
<evidence type="ECO:0000313" key="10">
    <source>
        <dbReference type="EMBL" id="OTP10186.1"/>
    </source>
</evidence>
<keyword evidence="11" id="KW-1185">Reference proteome</keyword>
<dbReference type="Gene3D" id="3.40.50.300">
    <property type="entry name" value="P-loop containing nucleotide triphosphate hydrolases"/>
    <property type="match status" value="1"/>
</dbReference>
<gene>
    <name evidence="10" type="ORF">A5844_001884</name>
</gene>
<dbReference type="InterPro" id="IPR039421">
    <property type="entry name" value="Type_1_exporter"/>
</dbReference>
<comment type="caution">
    <text evidence="10">The sequence shown here is derived from an EMBL/GenBank/DDBJ whole genome shotgun (WGS) entry which is preliminary data.</text>
</comment>
<keyword evidence="5 7" id="KW-1133">Transmembrane helix</keyword>
<evidence type="ECO:0000256" key="5">
    <source>
        <dbReference type="ARBA" id="ARBA00022989"/>
    </source>
</evidence>
<dbReference type="SMART" id="SM00382">
    <property type="entry name" value="AAA"/>
    <property type="match status" value="1"/>
</dbReference>
<organism evidence="10 11">
    <name type="scientific">Candidatus Enterococcus wittei</name>
    <dbReference type="NCBI Taxonomy" id="1987383"/>
    <lineage>
        <taxon>Bacteria</taxon>
        <taxon>Bacillati</taxon>
        <taxon>Bacillota</taxon>
        <taxon>Bacilli</taxon>
        <taxon>Lactobacillales</taxon>
        <taxon>Enterococcaceae</taxon>
        <taxon>Enterococcus</taxon>
    </lineage>
</organism>
<dbReference type="InterPro" id="IPR027417">
    <property type="entry name" value="P-loop_NTPase"/>
</dbReference>
<evidence type="ECO:0000256" key="1">
    <source>
        <dbReference type="ARBA" id="ARBA00004651"/>
    </source>
</evidence>
<feature type="transmembrane region" description="Helical" evidence="7">
    <location>
        <begin position="64"/>
        <end position="82"/>
    </location>
</feature>
<dbReference type="SUPFAM" id="SSF90123">
    <property type="entry name" value="ABC transporter transmembrane region"/>
    <property type="match status" value="1"/>
</dbReference>
<keyword evidence="4" id="KW-0067">ATP-binding</keyword>
<feature type="domain" description="ABC transporter" evidence="8">
    <location>
        <begin position="344"/>
        <end position="585"/>
    </location>
</feature>
<dbReference type="Pfam" id="PF00664">
    <property type="entry name" value="ABC_membrane"/>
    <property type="match status" value="1"/>
</dbReference>
<evidence type="ECO:0000313" key="11">
    <source>
        <dbReference type="Proteomes" id="UP000194933"/>
    </source>
</evidence>
<dbReference type="InterPro" id="IPR011527">
    <property type="entry name" value="ABC1_TM_dom"/>
</dbReference>
<dbReference type="Proteomes" id="UP000194933">
    <property type="component" value="Unassembled WGS sequence"/>
</dbReference>
<dbReference type="GO" id="GO:0016887">
    <property type="term" value="F:ATP hydrolysis activity"/>
    <property type="evidence" value="ECO:0007669"/>
    <property type="project" value="InterPro"/>
</dbReference>
<evidence type="ECO:0000259" key="8">
    <source>
        <dbReference type="PROSITE" id="PS50893"/>
    </source>
</evidence>
<dbReference type="GO" id="GO:0034040">
    <property type="term" value="F:ATPase-coupled lipid transmembrane transporter activity"/>
    <property type="evidence" value="ECO:0007669"/>
    <property type="project" value="TreeGrafter"/>
</dbReference>
<dbReference type="PROSITE" id="PS50929">
    <property type="entry name" value="ABC_TM1F"/>
    <property type="match status" value="1"/>
</dbReference>
<feature type="transmembrane region" description="Helical" evidence="7">
    <location>
        <begin position="167"/>
        <end position="184"/>
    </location>
</feature>
<dbReference type="GO" id="GO:0140359">
    <property type="term" value="F:ABC-type transporter activity"/>
    <property type="evidence" value="ECO:0007669"/>
    <property type="project" value="InterPro"/>
</dbReference>
<reference evidence="10 11" key="1">
    <citation type="submission" date="2017-05" db="EMBL/GenBank/DDBJ databases">
        <title>The Genome Sequence of Enterococcus sp. 10A9_DIV0425.</title>
        <authorList>
            <consortium name="The Broad Institute Genomics Platform"/>
            <consortium name="The Broad Institute Genomic Center for Infectious Diseases"/>
            <person name="Earl A."/>
            <person name="Manson A."/>
            <person name="Schwartman J."/>
            <person name="Gilmore M."/>
            <person name="Abouelleil A."/>
            <person name="Cao P."/>
            <person name="Chapman S."/>
            <person name="Cusick C."/>
            <person name="Shea T."/>
            <person name="Young S."/>
            <person name="Neafsey D."/>
            <person name="Nusbaum C."/>
            <person name="Birren B."/>
        </authorList>
    </citation>
    <scope>NUCLEOTIDE SEQUENCE [LARGE SCALE GENOMIC DNA]</scope>
    <source>
        <strain evidence="10 11">10A9_DIV0425</strain>
    </source>
</reference>
<evidence type="ECO:0000256" key="7">
    <source>
        <dbReference type="SAM" id="Phobius"/>
    </source>
</evidence>
<evidence type="ECO:0000256" key="2">
    <source>
        <dbReference type="ARBA" id="ARBA00022692"/>
    </source>
</evidence>
<dbReference type="InterPro" id="IPR036640">
    <property type="entry name" value="ABC1_TM_sf"/>
</dbReference>
<evidence type="ECO:0000256" key="4">
    <source>
        <dbReference type="ARBA" id="ARBA00022840"/>
    </source>
</evidence>
<feature type="domain" description="ABC transmembrane type-1" evidence="9">
    <location>
        <begin position="28"/>
        <end position="313"/>
    </location>
</feature>
<dbReference type="InterPro" id="IPR003593">
    <property type="entry name" value="AAA+_ATPase"/>
</dbReference>
<comment type="subcellular location">
    <subcellularLocation>
        <location evidence="1">Cell membrane</location>
        <topology evidence="1">Multi-pass membrane protein</topology>
    </subcellularLocation>
</comment>
<evidence type="ECO:0000256" key="6">
    <source>
        <dbReference type="ARBA" id="ARBA00023136"/>
    </source>
</evidence>
<dbReference type="PANTHER" id="PTHR24221">
    <property type="entry name" value="ATP-BINDING CASSETTE SUB-FAMILY B"/>
    <property type="match status" value="1"/>
</dbReference>
<keyword evidence="3" id="KW-0547">Nucleotide-binding</keyword>
<dbReference type="STRING" id="1987383.A5844_001884"/>
<dbReference type="SUPFAM" id="SSF52540">
    <property type="entry name" value="P-loop containing nucleoside triphosphate hydrolases"/>
    <property type="match status" value="1"/>
</dbReference>
<dbReference type="GO" id="GO:0005524">
    <property type="term" value="F:ATP binding"/>
    <property type="evidence" value="ECO:0007669"/>
    <property type="project" value="UniProtKB-KW"/>
</dbReference>
<keyword evidence="2 7" id="KW-0812">Transmembrane</keyword>
<keyword evidence="6 7" id="KW-0472">Membrane</keyword>
<dbReference type="EMBL" id="NGMO01000003">
    <property type="protein sequence ID" value="OTP10186.1"/>
    <property type="molecule type" value="Genomic_DNA"/>
</dbReference>
<evidence type="ECO:0000259" key="9">
    <source>
        <dbReference type="PROSITE" id="PS50929"/>
    </source>
</evidence>
<feature type="transmembrane region" description="Helical" evidence="7">
    <location>
        <begin position="143"/>
        <end position="161"/>
    </location>
</feature>
<protein>
    <recommendedName>
        <fullName evidence="12">ABC transporter ATP-binding protein</fullName>
    </recommendedName>
</protein>